<evidence type="ECO:0000313" key="4">
    <source>
        <dbReference type="Proteomes" id="UP000712080"/>
    </source>
</evidence>
<dbReference type="AlphaFoldDB" id="A0A972FJV8"/>
<feature type="compositionally biased region" description="Polar residues" evidence="1">
    <location>
        <begin position="248"/>
        <end position="387"/>
    </location>
</feature>
<proteinExistence type="predicted"/>
<keyword evidence="2" id="KW-0732">Signal</keyword>
<feature type="region of interest" description="Disordered" evidence="1">
    <location>
        <begin position="216"/>
        <end position="418"/>
    </location>
</feature>
<evidence type="ECO:0000256" key="1">
    <source>
        <dbReference type="SAM" id="MobiDB-lite"/>
    </source>
</evidence>
<keyword evidence="4" id="KW-1185">Reference proteome</keyword>
<dbReference type="EMBL" id="JAAMPU010000100">
    <property type="protein sequence ID" value="NMH27316.1"/>
    <property type="molecule type" value="Genomic_DNA"/>
</dbReference>
<evidence type="ECO:0000256" key="2">
    <source>
        <dbReference type="SAM" id="SignalP"/>
    </source>
</evidence>
<gene>
    <name evidence="3" type="ORF">G6047_04660</name>
</gene>
<name>A0A972FJV8_9FLAO</name>
<dbReference type="RefSeq" id="WP_169526322.1">
    <property type="nucleotide sequence ID" value="NZ_JAAMPU010000100.1"/>
</dbReference>
<accession>A0A972FJV8</accession>
<evidence type="ECO:0000313" key="3">
    <source>
        <dbReference type="EMBL" id="NMH27316.1"/>
    </source>
</evidence>
<sequence>MKTSIFTFALALILSSGQLFAQDRTTVTAKNYDISDNLDLRAVASLFGESRNLEEFEQKLNDPSLQISNLDLNGDNQVDYLRVIESTENNIHVVIIQSVLDKDVYQDVATVEVEKTGSDIQVQVVGDSYLYGPNYIYQPVYVTTPYIYSSFWVIGYRPYISSWYWGYYPSYYHYWAPIPVYRYHNHVHNHINIHNTYNYVNVRNVRNVAAITRPYRGNGWETRNPGRGFETRNAGMTNRHDLDRSRGNSRNTLSAPSGRNTTANVNGRNSQRNNSASVGNTRKSNLSTTVSRTKTPSATVKNTGARDNTSVRNQDLQPNRSVRNETKIPQSAPVRSTVSQPVSTPRENTRQSVPNQSTPRSYSAPTQQRSVSSPQRSAPAVQQPQRTQVSSPQRSAPVQQQSAAPQRQSGNEGGGRRR</sequence>
<protein>
    <recommendedName>
        <fullName evidence="5">DUF3300 domain-containing protein</fullName>
    </recommendedName>
</protein>
<reference evidence="3" key="1">
    <citation type="submission" date="2020-02" db="EMBL/GenBank/DDBJ databases">
        <title>Flavobacterium sp. genome.</title>
        <authorList>
            <person name="Jung H.S."/>
            <person name="Baek J.H."/>
            <person name="Jeon C.O."/>
        </authorList>
    </citation>
    <scope>NUCLEOTIDE SEQUENCE</scope>
    <source>
        <strain evidence="3">SE-s28</strain>
    </source>
</reference>
<evidence type="ECO:0008006" key="5">
    <source>
        <dbReference type="Google" id="ProtNLM"/>
    </source>
</evidence>
<organism evidence="3 4">
    <name type="scientific">Flavobacterium silvaticum</name>
    <dbReference type="NCBI Taxonomy" id="1852020"/>
    <lineage>
        <taxon>Bacteria</taxon>
        <taxon>Pseudomonadati</taxon>
        <taxon>Bacteroidota</taxon>
        <taxon>Flavobacteriia</taxon>
        <taxon>Flavobacteriales</taxon>
        <taxon>Flavobacteriaceae</taxon>
        <taxon>Flavobacterium</taxon>
    </lineage>
</organism>
<comment type="caution">
    <text evidence="3">The sequence shown here is derived from an EMBL/GenBank/DDBJ whole genome shotgun (WGS) entry which is preliminary data.</text>
</comment>
<feature type="compositionally biased region" description="Low complexity" evidence="1">
    <location>
        <begin position="388"/>
        <end position="409"/>
    </location>
</feature>
<feature type="chain" id="PRO_5037616420" description="DUF3300 domain-containing protein" evidence="2">
    <location>
        <begin position="22"/>
        <end position="418"/>
    </location>
</feature>
<dbReference type="Proteomes" id="UP000712080">
    <property type="component" value="Unassembled WGS sequence"/>
</dbReference>
<feature type="signal peptide" evidence="2">
    <location>
        <begin position="1"/>
        <end position="21"/>
    </location>
</feature>